<dbReference type="Proteomes" id="UP000094487">
    <property type="component" value="Unassembled WGS sequence"/>
</dbReference>
<sequence>MTLAHILAGIAVFAAALFVALMTVSAMRLGRELLDQRRQQQPDEHSQWLGADAGGAVDFSHLDLRQ</sequence>
<keyword evidence="3" id="KW-1185">Reference proteome</keyword>
<comment type="caution">
    <text evidence="2">The sequence shown here is derived from an EMBL/GenBank/DDBJ whole genome shotgun (WGS) entry which is preliminary data.</text>
</comment>
<feature type="transmembrane region" description="Helical" evidence="1">
    <location>
        <begin position="6"/>
        <end position="29"/>
    </location>
</feature>
<keyword evidence="1" id="KW-0472">Membrane</keyword>
<organism evidence="2 3">
    <name type="scientific">Sphingomonas turrisvirgatae</name>
    <dbReference type="NCBI Taxonomy" id="1888892"/>
    <lineage>
        <taxon>Bacteria</taxon>
        <taxon>Pseudomonadati</taxon>
        <taxon>Pseudomonadota</taxon>
        <taxon>Alphaproteobacteria</taxon>
        <taxon>Sphingomonadales</taxon>
        <taxon>Sphingomonadaceae</taxon>
        <taxon>Sphingomonas</taxon>
    </lineage>
</organism>
<dbReference type="AlphaFoldDB" id="A0A1E3LZN5"/>
<accession>A0A1E3LZN5</accession>
<evidence type="ECO:0000313" key="3">
    <source>
        <dbReference type="Proteomes" id="UP000094487"/>
    </source>
</evidence>
<name>A0A1E3LZN5_9SPHN</name>
<keyword evidence="1" id="KW-0812">Transmembrane</keyword>
<keyword evidence="1" id="KW-1133">Transmembrane helix</keyword>
<gene>
    <name evidence="2" type="ORF">BFL28_10715</name>
</gene>
<evidence type="ECO:0000256" key="1">
    <source>
        <dbReference type="SAM" id="Phobius"/>
    </source>
</evidence>
<dbReference type="EMBL" id="MDDS01000006">
    <property type="protein sequence ID" value="ODP39277.1"/>
    <property type="molecule type" value="Genomic_DNA"/>
</dbReference>
<dbReference type="STRING" id="1888892.BFL28_10715"/>
<dbReference type="RefSeq" id="WP_069319048.1">
    <property type="nucleotide sequence ID" value="NZ_MDDS01000006.1"/>
</dbReference>
<reference evidence="2 3" key="1">
    <citation type="submission" date="2016-08" db="EMBL/GenBank/DDBJ databases">
        <title>Draft genome of the agarase producing Sphingomonas sp. MCT13.</title>
        <authorList>
            <person name="D'Andrea M.M."/>
            <person name="Rossolini G.M."/>
            <person name="Thaller M.C."/>
        </authorList>
    </citation>
    <scope>NUCLEOTIDE SEQUENCE [LARGE SCALE GENOMIC DNA]</scope>
    <source>
        <strain evidence="2 3">MCT13</strain>
    </source>
</reference>
<evidence type="ECO:0000313" key="2">
    <source>
        <dbReference type="EMBL" id="ODP39277.1"/>
    </source>
</evidence>
<proteinExistence type="predicted"/>
<protein>
    <submittedName>
        <fullName evidence="2">Uncharacterized protein</fullName>
    </submittedName>
</protein>